<organism evidence="11 12">
    <name type="scientific">Auricularia subglabra (strain TFB-10046 / SS5)</name>
    <name type="common">White-rot fungus</name>
    <name type="synonym">Auricularia delicata (strain TFB10046)</name>
    <dbReference type="NCBI Taxonomy" id="717982"/>
    <lineage>
        <taxon>Eukaryota</taxon>
        <taxon>Fungi</taxon>
        <taxon>Dikarya</taxon>
        <taxon>Basidiomycota</taxon>
        <taxon>Agaricomycotina</taxon>
        <taxon>Agaricomycetes</taxon>
        <taxon>Auriculariales</taxon>
        <taxon>Auriculariaceae</taxon>
        <taxon>Auricularia</taxon>
    </lineage>
</organism>
<dbReference type="PANTHER" id="PTHR24305">
    <property type="entry name" value="CYTOCHROME P450"/>
    <property type="match status" value="1"/>
</dbReference>
<comment type="similarity">
    <text evidence="3 10">Belongs to the cytochrome P450 family.</text>
</comment>
<evidence type="ECO:0000256" key="8">
    <source>
        <dbReference type="ARBA" id="ARBA00023033"/>
    </source>
</evidence>
<dbReference type="InterPro" id="IPR036396">
    <property type="entry name" value="Cyt_P450_sf"/>
</dbReference>
<dbReference type="GO" id="GO:0016705">
    <property type="term" value="F:oxidoreductase activity, acting on paired donors, with incorporation or reduction of molecular oxygen"/>
    <property type="evidence" value="ECO:0007669"/>
    <property type="project" value="InterPro"/>
</dbReference>
<evidence type="ECO:0000313" key="11">
    <source>
        <dbReference type="EMBL" id="EJD37066.1"/>
    </source>
</evidence>
<dbReference type="AlphaFoldDB" id="J0CZJ3"/>
<protein>
    <submittedName>
        <fullName evidence="11">Cytochrome P450</fullName>
    </submittedName>
</protein>
<dbReference type="Proteomes" id="UP000006514">
    <property type="component" value="Unassembled WGS sequence"/>
</dbReference>
<dbReference type="GO" id="GO:0020037">
    <property type="term" value="F:heme binding"/>
    <property type="evidence" value="ECO:0007669"/>
    <property type="project" value="InterPro"/>
</dbReference>
<dbReference type="KEGG" id="adl:AURDEDRAFT_92453"/>
<name>J0CZJ3_AURST</name>
<gene>
    <name evidence="11" type="ORF">AURDEDRAFT_92453</name>
</gene>
<comment type="pathway">
    <text evidence="2">Secondary metabolite biosynthesis.</text>
</comment>
<evidence type="ECO:0000256" key="3">
    <source>
        <dbReference type="ARBA" id="ARBA00010617"/>
    </source>
</evidence>
<dbReference type="PRINTS" id="PR00385">
    <property type="entry name" value="P450"/>
</dbReference>
<dbReference type="SUPFAM" id="SSF48264">
    <property type="entry name" value="Cytochrome P450"/>
    <property type="match status" value="1"/>
</dbReference>
<accession>J0CZJ3</accession>
<dbReference type="InterPro" id="IPR050121">
    <property type="entry name" value="Cytochrome_P450_monoxygenase"/>
</dbReference>
<evidence type="ECO:0000256" key="9">
    <source>
        <dbReference type="PIRSR" id="PIRSR602401-1"/>
    </source>
</evidence>
<reference evidence="12" key="1">
    <citation type="journal article" date="2012" name="Science">
        <title>The Paleozoic origin of enzymatic lignin decomposition reconstructed from 31 fungal genomes.</title>
        <authorList>
            <person name="Floudas D."/>
            <person name="Binder M."/>
            <person name="Riley R."/>
            <person name="Barry K."/>
            <person name="Blanchette R.A."/>
            <person name="Henrissat B."/>
            <person name="Martinez A.T."/>
            <person name="Otillar R."/>
            <person name="Spatafora J.W."/>
            <person name="Yadav J.S."/>
            <person name="Aerts A."/>
            <person name="Benoit I."/>
            <person name="Boyd A."/>
            <person name="Carlson A."/>
            <person name="Copeland A."/>
            <person name="Coutinho P.M."/>
            <person name="de Vries R.P."/>
            <person name="Ferreira P."/>
            <person name="Findley K."/>
            <person name="Foster B."/>
            <person name="Gaskell J."/>
            <person name="Glotzer D."/>
            <person name="Gorecki P."/>
            <person name="Heitman J."/>
            <person name="Hesse C."/>
            <person name="Hori C."/>
            <person name="Igarashi K."/>
            <person name="Jurgens J.A."/>
            <person name="Kallen N."/>
            <person name="Kersten P."/>
            <person name="Kohler A."/>
            <person name="Kuees U."/>
            <person name="Kumar T.K.A."/>
            <person name="Kuo A."/>
            <person name="LaButti K."/>
            <person name="Larrondo L.F."/>
            <person name="Lindquist E."/>
            <person name="Ling A."/>
            <person name="Lombard V."/>
            <person name="Lucas S."/>
            <person name="Lundell T."/>
            <person name="Martin R."/>
            <person name="McLaughlin D.J."/>
            <person name="Morgenstern I."/>
            <person name="Morin E."/>
            <person name="Murat C."/>
            <person name="Nagy L.G."/>
            <person name="Nolan M."/>
            <person name="Ohm R.A."/>
            <person name="Patyshakuliyeva A."/>
            <person name="Rokas A."/>
            <person name="Ruiz-Duenas F.J."/>
            <person name="Sabat G."/>
            <person name="Salamov A."/>
            <person name="Samejima M."/>
            <person name="Schmutz J."/>
            <person name="Slot J.C."/>
            <person name="St John F."/>
            <person name="Stenlid J."/>
            <person name="Sun H."/>
            <person name="Sun S."/>
            <person name="Syed K."/>
            <person name="Tsang A."/>
            <person name="Wiebenga A."/>
            <person name="Young D."/>
            <person name="Pisabarro A."/>
            <person name="Eastwood D.C."/>
            <person name="Martin F."/>
            <person name="Cullen D."/>
            <person name="Grigoriev I.V."/>
            <person name="Hibbett D.S."/>
        </authorList>
    </citation>
    <scope>NUCLEOTIDE SEQUENCE [LARGE SCALE GENOMIC DNA]</scope>
    <source>
        <strain evidence="12">TFB10046</strain>
    </source>
</reference>
<dbReference type="InterPro" id="IPR017972">
    <property type="entry name" value="Cyt_P450_CS"/>
</dbReference>
<dbReference type="InterPro" id="IPR002401">
    <property type="entry name" value="Cyt_P450_E_grp-I"/>
</dbReference>
<evidence type="ECO:0000256" key="4">
    <source>
        <dbReference type="ARBA" id="ARBA00022617"/>
    </source>
</evidence>
<dbReference type="OMA" id="NPKYWPA"/>
<evidence type="ECO:0000313" key="12">
    <source>
        <dbReference type="Proteomes" id="UP000006514"/>
    </source>
</evidence>
<dbReference type="Gene3D" id="1.10.630.10">
    <property type="entry name" value="Cytochrome P450"/>
    <property type="match status" value="1"/>
</dbReference>
<comment type="cofactor">
    <cofactor evidence="1 9">
        <name>heme</name>
        <dbReference type="ChEBI" id="CHEBI:30413"/>
    </cofactor>
</comment>
<evidence type="ECO:0000256" key="2">
    <source>
        <dbReference type="ARBA" id="ARBA00005179"/>
    </source>
</evidence>
<keyword evidence="6 10" id="KW-0560">Oxidoreductase</keyword>
<dbReference type="GO" id="GO:0004497">
    <property type="term" value="F:monooxygenase activity"/>
    <property type="evidence" value="ECO:0007669"/>
    <property type="project" value="UniProtKB-KW"/>
</dbReference>
<dbReference type="OrthoDB" id="1470350at2759"/>
<evidence type="ECO:0000256" key="10">
    <source>
        <dbReference type="RuleBase" id="RU000461"/>
    </source>
</evidence>
<keyword evidence="7 9" id="KW-0408">Iron</keyword>
<feature type="binding site" description="axial binding residue" evidence="9">
    <location>
        <position position="400"/>
    </location>
    <ligand>
        <name>heme</name>
        <dbReference type="ChEBI" id="CHEBI:30413"/>
    </ligand>
    <ligandPart>
        <name>Fe</name>
        <dbReference type="ChEBI" id="CHEBI:18248"/>
    </ligandPart>
</feature>
<evidence type="ECO:0000256" key="5">
    <source>
        <dbReference type="ARBA" id="ARBA00022723"/>
    </source>
</evidence>
<dbReference type="eggNOG" id="KOG0157">
    <property type="taxonomic scope" value="Eukaryota"/>
</dbReference>
<dbReference type="PANTHER" id="PTHR24305:SF166">
    <property type="entry name" value="CYTOCHROME P450 12A4, MITOCHONDRIAL-RELATED"/>
    <property type="match status" value="1"/>
</dbReference>
<dbReference type="InterPro" id="IPR001128">
    <property type="entry name" value="Cyt_P450"/>
</dbReference>
<dbReference type="Pfam" id="PF00067">
    <property type="entry name" value="p450"/>
    <property type="match status" value="1"/>
</dbReference>
<sequence length="465" mass="53341">MRRRDYHRGASRRVTTGHHSSARLTCAQITALPVSITNFHVVDPTAIKEITLSRSRFPKPTKVYELLSLFGENIVATEGDKWKRHRKPVAPAFSERNNRLVWEETTSIVLNMFKSSAWRGKDEVAVDHIIDITLPIALFVISVAGFGRAVSWDDDDSLPAGHTMTFKQAMGIVSQNMATRAMLPDWVMSLRHSWRQAKTAYKEMRLYMEEMIKARNTAEAKETRYDLFSGLLADGGELSDQELMGNVYIFLVAGHETTAHTLAFTFGLLAIYQDIQDRLFEHIQSLTTEGTVPEYEDMPKFTYALAVFYETLRMYTPIPIVAKYSVEDTTLNTVRIRPDGQYEPATVFVPKDSTVSLDLAGVHYNPRFWKDPYKFCPERFMEPDWPRDAFVPFSAGARACIGRRFFETEGIAILITLVRHYKITVKDEPQFRGLDQEQLREKLLRARPIITVTPYHVPLVFTRRD</sequence>
<keyword evidence="4 9" id="KW-0349">Heme</keyword>
<proteinExistence type="inferred from homology"/>
<evidence type="ECO:0000256" key="7">
    <source>
        <dbReference type="ARBA" id="ARBA00023004"/>
    </source>
</evidence>
<keyword evidence="5 9" id="KW-0479">Metal-binding</keyword>
<dbReference type="EMBL" id="JH687847">
    <property type="protein sequence ID" value="EJD37066.1"/>
    <property type="molecule type" value="Genomic_DNA"/>
</dbReference>
<dbReference type="PRINTS" id="PR00463">
    <property type="entry name" value="EP450I"/>
</dbReference>
<evidence type="ECO:0000256" key="6">
    <source>
        <dbReference type="ARBA" id="ARBA00023002"/>
    </source>
</evidence>
<dbReference type="PROSITE" id="PS00086">
    <property type="entry name" value="CYTOCHROME_P450"/>
    <property type="match status" value="1"/>
</dbReference>
<keyword evidence="8 10" id="KW-0503">Monooxygenase</keyword>
<keyword evidence="12" id="KW-1185">Reference proteome</keyword>
<dbReference type="GO" id="GO:0005506">
    <property type="term" value="F:iron ion binding"/>
    <property type="evidence" value="ECO:0007669"/>
    <property type="project" value="InterPro"/>
</dbReference>
<dbReference type="InParanoid" id="J0CZJ3"/>
<dbReference type="FunCoup" id="J0CZJ3">
    <property type="interactions" value="59"/>
</dbReference>
<evidence type="ECO:0000256" key="1">
    <source>
        <dbReference type="ARBA" id="ARBA00001971"/>
    </source>
</evidence>